<dbReference type="InterPro" id="IPR019673">
    <property type="entry name" value="Spore_germination_GerPC"/>
</dbReference>
<dbReference type="EMBL" id="JACEIQ010000015">
    <property type="protein sequence ID" value="MBA4495415.1"/>
    <property type="molecule type" value="Genomic_DNA"/>
</dbReference>
<dbReference type="Pfam" id="PF10737">
    <property type="entry name" value="GerPC"/>
    <property type="match status" value="1"/>
</dbReference>
<gene>
    <name evidence="2" type="ORF">H1191_13995</name>
</gene>
<dbReference type="AlphaFoldDB" id="A0A7W1WST5"/>
<evidence type="ECO:0008006" key="4">
    <source>
        <dbReference type="Google" id="ProtNLM"/>
    </source>
</evidence>
<accession>A0A7W1WST5</accession>
<evidence type="ECO:0000313" key="2">
    <source>
        <dbReference type="EMBL" id="MBA4495415.1"/>
    </source>
</evidence>
<comment type="caution">
    <text evidence="2">The sequence shown here is derived from an EMBL/GenBank/DDBJ whole genome shotgun (WGS) entry which is preliminary data.</text>
</comment>
<feature type="region of interest" description="Disordered" evidence="1">
    <location>
        <begin position="89"/>
        <end position="108"/>
    </location>
</feature>
<proteinExistence type="predicted"/>
<name>A0A7W1WST5_9BACL</name>
<dbReference type="RefSeq" id="WP_181752840.1">
    <property type="nucleotide sequence ID" value="NZ_JACEIQ010000015.1"/>
</dbReference>
<evidence type="ECO:0000256" key="1">
    <source>
        <dbReference type="SAM" id="MobiDB-lite"/>
    </source>
</evidence>
<organism evidence="2 3">
    <name type="scientific">Paenactinomyces guangxiensis</name>
    <dbReference type="NCBI Taxonomy" id="1490290"/>
    <lineage>
        <taxon>Bacteria</taxon>
        <taxon>Bacillati</taxon>
        <taxon>Bacillota</taxon>
        <taxon>Bacilli</taxon>
        <taxon>Bacillales</taxon>
        <taxon>Thermoactinomycetaceae</taxon>
        <taxon>Paenactinomyces</taxon>
    </lineage>
</organism>
<dbReference type="Proteomes" id="UP000535491">
    <property type="component" value="Unassembled WGS sequence"/>
</dbReference>
<sequence length="108" mass="12390">MYVYAYHHFWERLQKLEKEISKLKKENKELKDKVEAVRPVSIDKVEYKIHELHVDTLSGTLNVGLTANGDEASMGEVIDKIVEEHRSNVVVEDESSRDNNQPPANASQ</sequence>
<evidence type="ECO:0000313" key="3">
    <source>
        <dbReference type="Proteomes" id="UP000535491"/>
    </source>
</evidence>
<protein>
    <recommendedName>
        <fullName evidence="4">Spore germination protein GerPC</fullName>
    </recommendedName>
</protein>
<keyword evidence="3" id="KW-1185">Reference proteome</keyword>
<feature type="compositionally biased region" description="Polar residues" evidence="1">
    <location>
        <begin position="98"/>
        <end position="108"/>
    </location>
</feature>
<reference evidence="2 3" key="1">
    <citation type="submission" date="2020-07" db="EMBL/GenBank/DDBJ databases">
        <authorList>
            <person name="Feng H."/>
        </authorList>
    </citation>
    <scope>NUCLEOTIDE SEQUENCE [LARGE SCALE GENOMIC DNA]</scope>
    <source>
        <strain evidence="3">s-10</strain>
    </source>
</reference>